<accession>A0A7U3Q6K9</accession>
<name>A0A7U3Q6K9_9SPHI</name>
<evidence type="ECO:0000259" key="1">
    <source>
        <dbReference type="Pfam" id="PF12680"/>
    </source>
</evidence>
<proteinExistence type="predicted"/>
<dbReference type="RefSeq" id="WP_196098377.1">
    <property type="nucleotide sequence ID" value="NZ_CP064939.1"/>
</dbReference>
<reference evidence="2 3" key="1">
    <citation type="submission" date="2020-11" db="EMBL/GenBank/DDBJ databases">
        <title>Pedobacter endophytica, an endophytic bacteria isolated form Carex pumila.</title>
        <authorList>
            <person name="Peng Y."/>
            <person name="Jiang L."/>
            <person name="Lee J."/>
        </authorList>
    </citation>
    <scope>NUCLEOTIDE SEQUENCE [LARGE SCALE GENOMIC DNA]</scope>
    <source>
        <strain evidence="2 3">JBR3-12</strain>
    </source>
</reference>
<dbReference type="InterPro" id="IPR037401">
    <property type="entry name" value="SnoaL-like"/>
</dbReference>
<dbReference type="InterPro" id="IPR032710">
    <property type="entry name" value="NTF2-like_dom_sf"/>
</dbReference>
<organism evidence="2 3">
    <name type="scientific">Pedobacter endophyticus</name>
    <dbReference type="NCBI Taxonomy" id="2789740"/>
    <lineage>
        <taxon>Bacteria</taxon>
        <taxon>Pseudomonadati</taxon>
        <taxon>Bacteroidota</taxon>
        <taxon>Sphingobacteriia</taxon>
        <taxon>Sphingobacteriales</taxon>
        <taxon>Sphingobacteriaceae</taxon>
        <taxon>Pedobacter</taxon>
    </lineage>
</organism>
<evidence type="ECO:0000313" key="3">
    <source>
        <dbReference type="Proteomes" id="UP000594759"/>
    </source>
</evidence>
<feature type="domain" description="SnoaL-like" evidence="1">
    <location>
        <begin position="14"/>
        <end position="119"/>
    </location>
</feature>
<keyword evidence="3" id="KW-1185">Reference proteome</keyword>
<sequence>MTNTTLTQKVVNLFLQSLSQRDLKNLIQMFAEDIDWNIPGDKDLAPWLGKRSSRDEVEEFYELLWKNTVPKSAKVNNIMVNNSTAIVSGEFSTIMLKTNKVVDSMFFIEISVENSLIVKYRLLEDSYAVSLSLKEDQR</sequence>
<evidence type="ECO:0000313" key="2">
    <source>
        <dbReference type="EMBL" id="QPH38902.1"/>
    </source>
</evidence>
<dbReference type="AlphaFoldDB" id="A0A7U3Q6K9"/>
<protein>
    <submittedName>
        <fullName evidence="2">Nuclear transport factor 2 family protein</fullName>
    </submittedName>
</protein>
<dbReference type="SUPFAM" id="SSF54427">
    <property type="entry name" value="NTF2-like"/>
    <property type="match status" value="1"/>
</dbReference>
<gene>
    <name evidence="2" type="ORF">IZT61_17820</name>
</gene>
<dbReference type="Gene3D" id="3.10.450.50">
    <property type="match status" value="1"/>
</dbReference>
<dbReference type="Pfam" id="PF12680">
    <property type="entry name" value="SnoaL_2"/>
    <property type="match status" value="1"/>
</dbReference>
<dbReference type="KEGG" id="pex:IZT61_17820"/>
<dbReference type="EMBL" id="CP064939">
    <property type="protein sequence ID" value="QPH38902.1"/>
    <property type="molecule type" value="Genomic_DNA"/>
</dbReference>
<dbReference type="Proteomes" id="UP000594759">
    <property type="component" value="Chromosome"/>
</dbReference>